<dbReference type="PANTHER" id="PTHR43280:SF29">
    <property type="entry name" value="ARAC-FAMILY TRANSCRIPTIONAL REGULATOR"/>
    <property type="match status" value="1"/>
</dbReference>
<dbReference type="Pfam" id="PF12833">
    <property type="entry name" value="HTH_18"/>
    <property type="match status" value="1"/>
</dbReference>
<keyword evidence="7" id="KW-1185">Reference proteome</keyword>
<dbReference type="AlphaFoldDB" id="A0A560MIJ8"/>
<evidence type="ECO:0000259" key="5">
    <source>
        <dbReference type="PROSITE" id="PS01124"/>
    </source>
</evidence>
<dbReference type="EMBL" id="VITY01000001">
    <property type="protein sequence ID" value="TWC07195.1"/>
    <property type="molecule type" value="Genomic_DNA"/>
</dbReference>
<evidence type="ECO:0000313" key="7">
    <source>
        <dbReference type="Proteomes" id="UP000321304"/>
    </source>
</evidence>
<dbReference type="Gene3D" id="1.10.10.60">
    <property type="entry name" value="Homeodomain-like"/>
    <property type="match status" value="1"/>
</dbReference>
<organism evidence="6 7">
    <name type="scientific">Bradyrhizobium macuxiense</name>
    <dbReference type="NCBI Taxonomy" id="1755647"/>
    <lineage>
        <taxon>Bacteria</taxon>
        <taxon>Pseudomonadati</taxon>
        <taxon>Pseudomonadota</taxon>
        <taxon>Alphaproteobacteria</taxon>
        <taxon>Hyphomicrobiales</taxon>
        <taxon>Nitrobacteraceae</taxon>
        <taxon>Bradyrhizobium</taxon>
    </lineage>
</organism>
<evidence type="ECO:0000256" key="1">
    <source>
        <dbReference type="ARBA" id="ARBA00023015"/>
    </source>
</evidence>
<reference evidence="6 7" key="1">
    <citation type="submission" date="2019-06" db="EMBL/GenBank/DDBJ databases">
        <title>Genomic Encyclopedia of Type Strains, Phase IV (KMG-V): Genome sequencing to study the core and pangenomes of soil and plant-associated prokaryotes.</title>
        <authorList>
            <person name="Whitman W."/>
        </authorList>
    </citation>
    <scope>NUCLEOTIDE SEQUENCE [LARGE SCALE GENOMIC DNA]</scope>
    <source>
        <strain evidence="6 7">BR 10355</strain>
    </source>
</reference>
<evidence type="ECO:0000256" key="4">
    <source>
        <dbReference type="SAM" id="Phobius"/>
    </source>
</evidence>
<feature type="transmembrane region" description="Helical" evidence="4">
    <location>
        <begin position="52"/>
        <end position="68"/>
    </location>
</feature>
<dbReference type="PROSITE" id="PS00041">
    <property type="entry name" value="HTH_ARAC_FAMILY_1"/>
    <property type="match status" value="1"/>
</dbReference>
<dbReference type="SUPFAM" id="SSF46689">
    <property type="entry name" value="Homeodomain-like"/>
    <property type="match status" value="1"/>
</dbReference>
<dbReference type="SMART" id="SM00342">
    <property type="entry name" value="HTH_ARAC"/>
    <property type="match status" value="1"/>
</dbReference>
<keyword evidence="4" id="KW-0472">Membrane</keyword>
<evidence type="ECO:0000256" key="2">
    <source>
        <dbReference type="ARBA" id="ARBA00023125"/>
    </source>
</evidence>
<evidence type="ECO:0000313" key="6">
    <source>
        <dbReference type="EMBL" id="TWC07195.1"/>
    </source>
</evidence>
<dbReference type="GO" id="GO:0003700">
    <property type="term" value="F:DNA-binding transcription factor activity"/>
    <property type="evidence" value="ECO:0007669"/>
    <property type="project" value="InterPro"/>
</dbReference>
<dbReference type="Proteomes" id="UP000321304">
    <property type="component" value="Unassembled WGS sequence"/>
</dbReference>
<feature type="transmembrane region" description="Helical" evidence="4">
    <location>
        <begin position="80"/>
        <end position="100"/>
    </location>
</feature>
<dbReference type="PROSITE" id="PS01124">
    <property type="entry name" value="HTH_ARAC_FAMILY_2"/>
    <property type="match status" value="1"/>
</dbReference>
<dbReference type="InterPro" id="IPR018062">
    <property type="entry name" value="HTH_AraC-typ_CS"/>
</dbReference>
<dbReference type="OrthoDB" id="5492415at2"/>
<comment type="caution">
    <text evidence="6">The sequence shown here is derived from an EMBL/GenBank/DDBJ whole genome shotgun (WGS) entry which is preliminary data.</text>
</comment>
<evidence type="ECO:0000256" key="3">
    <source>
        <dbReference type="ARBA" id="ARBA00023163"/>
    </source>
</evidence>
<protein>
    <submittedName>
        <fullName evidence="6">AraC-like DNA-binding protein</fullName>
    </submittedName>
</protein>
<feature type="transmembrane region" description="Helical" evidence="4">
    <location>
        <begin position="172"/>
        <end position="189"/>
    </location>
</feature>
<name>A0A560MIJ8_9BRAD</name>
<dbReference type="PANTHER" id="PTHR43280">
    <property type="entry name" value="ARAC-FAMILY TRANSCRIPTIONAL REGULATOR"/>
    <property type="match status" value="1"/>
</dbReference>
<keyword evidence="4" id="KW-1133">Transmembrane helix</keyword>
<feature type="transmembrane region" description="Helical" evidence="4">
    <location>
        <begin position="112"/>
        <end position="130"/>
    </location>
</feature>
<keyword evidence="3" id="KW-0804">Transcription</keyword>
<dbReference type="InterPro" id="IPR009057">
    <property type="entry name" value="Homeodomain-like_sf"/>
</dbReference>
<dbReference type="InterPro" id="IPR018060">
    <property type="entry name" value="HTH_AraC"/>
</dbReference>
<feature type="transmembrane region" description="Helical" evidence="4">
    <location>
        <begin position="195"/>
        <end position="212"/>
    </location>
</feature>
<gene>
    <name evidence="6" type="ORF">FBZ93_101486</name>
</gene>
<keyword evidence="4" id="KW-0812">Transmembrane</keyword>
<dbReference type="GO" id="GO:0043565">
    <property type="term" value="F:sequence-specific DNA binding"/>
    <property type="evidence" value="ECO:0007669"/>
    <property type="project" value="InterPro"/>
</dbReference>
<feature type="domain" description="HTH araC/xylS-type" evidence="5">
    <location>
        <begin position="248"/>
        <end position="353"/>
    </location>
</feature>
<proteinExistence type="predicted"/>
<feature type="transmembrane region" description="Helical" evidence="4">
    <location>
        <begin position="136"/>
        <end position="157"/>
    </location>
</feature>
<keyword evidence="2 6" id="KW-0238">DNA-binding</keyword>
<sequence length="359" mass="38764">MYLRPAAPTSLARLSTSLVRKMLLDIGLRGGALALLVLLALDALLQSRNNRLGRITLVFDLCGIAFLIETAPQFHDSQAVWILVLRLASNMAAAVFVLWSEEVFDDTARPPWIGWTAVGVMALLAIWSVVTDSSWAWLATHVCALVLVVIAIGRVVLGRSNDLIEMRRRDRVVFAWGLGLAIVGCTLIGSSNLAMTPALPGVLGIALAAALFRLHRASPVSAVAAAAPASEPAPSISEMTDAEAALYRRLQTVMEVERAYRDGSMTIASLAKRLDTPEYRVRQLINQRLGYGNFARFVNSYRLAEARSALADAGQARVPILTIALDAGFESIGPFNRAFKAVTGETPSTFRKRTLAGPV</sequence>
<accession>A0A560MIJ8</accession>
<feature type="transmembrane region" description="Helical" evidence="4">
    <location>
        <begin position="26"/>
        <end position="45"/>
    </location>
</feature>
<dbReference type="STRING" id="1755647.AS156_25675"/>
<keyword evidence="1" id="KW-0805">Transcription regulation</keyword>